<sequence>MSFHQCVGNVGAAVNIQLPQWVLDIGETYPNIVYTSRKGNPSKKYLIVDVDIQSLLSHGDQILEEANKALLGCKTKLAAKSVADHHNLILAVTIIMHLESRYQFPMVEKQVSGIHWWHNNASHVAELTAGYYNLKIKMHINR</sequence>
<dbReference type="GO" id="GO:0016161">
    <property type="term" value="F:beta-amylase activity"/>
    <property type="evidence" value="ECO:0007669"/>
    <property type="project" value="UniProtKB-EC"/>
</dbReference>
<dbReference type="InterPro" id="IPR017853">
    <property type="entry name" value="GH"/>
</dbReference>
<gene>
    <name evidence="5" type="ORF">Nepgr_009027</name>
</gene>
<keyword evidence="4" id="KW-0378">Hydrolase</keyword>
<comment type="catalytic activity">
    <reaction evidence="4">
        <text>Hydrolysis of (1-&gt;4)-alpha-D-glucosidic linkages in polysaccharides so as to remove successive maltose units from the non-reducing ends of the chains.</text>
        <dbReference type="EC" id="3.2.1.2"/>
    </reaction>
</comment>
<dbReference type="EC" id="3.2.1.2" evidence="4"/>
<evidence type="ECO:0000313" key="5">
    <source>
        <dbReference type="EMBL" id="GMH07187.1"/>
    </source>
</evidence>
<dbReference type="PANTHER" id="PTHR31352:SF40">
    <property type="entry name" value="BETA-AMYLASE 6"/>
    <property type="match status" value="1"/>
</dbReference>
<dbReference type="Pfam" id="PF01373">
    <property type="entry name" value="Glyco_hydro_14"/>
    <property type="match status" value="1"/>
</dbReference>
<keyword evidence="2 4" id="KW-0119">Carbohydrate metabolism</keyword>
<dbReference type="InterPro" id="IPR001554">
    <property type="entry name" value="Glyco_hydro_14"/>
</dbReference>
<dbReference type="SUPFAM" id="SSF51445">
    <property type="entry name" value="(Trans)glycosidases"/>
    <property type="match status" value="1"/>
</dbReference>
<keyword evidence="3 4" id="KW-0624">Polysaccharide degradation</keyword>
<name>A0AAD3SAQ1_NEPGR</name>
<comment type="caution">
    <text evidence="5">The sequence shown here is derived from an EMBL/GenBank/DDBJ whole genome shotgun (WGS) entry which is preliminary data.</text>
</comment>
<dbReference type="Gene3D" id="3.20.20.80">
    <property type="entry name" value="Glycosidases"/>
    <property type="match status" value="2"/>
</dbReference>
<dbReference type="GO" id="GO:0000272">
    <property type="term" value="P:polysaccharide catabolic process"/>
    <property type="evidence" value="ECO:0007669"/>
    <property type="project" value="UniProtKB-KW"/>
</dbReference>
<organism evidence="5 6">
    <name type="scientific">Nepenthes gracilis</name>
    <name type="common">Slender pitcher plant</name>
    <dbReference type="NCBI Taxonomy" id="150966"/>
    <lineage>
        <taxon>Eukaryota</taxon>
        <taxon>Viridiplantae</taxon>
        <taxon>Streptophyta</taxon>
        <taxon>Embryophyta</taxon>
        <taxon>Tracheophyta</taxon>
        <taxon>Spermatophyta</taxon>
        <taxon>Magnoliopsida</taxon>
        <taxon>eudicotyledons</taxon>
        <taxon>Gunneridae</taxon>
        <taxon>Pentapetalae</taxon>
        <taxon>Caryophyllales</taxon>
        <taxon>Nepenthaceae</taxon>
        <taxon>Nepenthes</taxon>
    </lineage>
</organism>
<protein>
    <recommendedName>
        <fullName evidence="4">Beta-amylase</fullName>
        <ecNumber evidence="4">3.2.1.2</ecNumber>
    </recommendedName>
</protein>
<accession>A0AAD3SAQ1</accession>
<dbReference type="Proteomes" id="UP001279734">
    <property type="component" value="Unassembled WGS sequence"/>
</dbReference>
<evidence type="ECO:0000256" key="1">
    <source>
        <dbReference type="ARBA" id="ARBA00005652"/>
    </source>
</evidence>
<dbReference type="EMBL" id="BSYO01000007">
    <property type="protein sequence ID" value="GMH07187.1"/>
    <property type="molecule type" value="Genomic_DNA"/>
</dbReference>
<evidence type="ECO:0000256" key="2">
    <source>
        <dbReference type="ARBA" id="ARBA00023277"/>
    </source>
</evidence>
<dbReference type="PANTHER" id="PTHR31352">
    <property type="entry name" value="BETA-AMYLASE 1, CHLOROPLASTIC"/>
    <property type="match status" value="1"/>
</dbReference>
<evidence type="ECO:0000256" key="4">
    <source>
        <dbReference type="RuleBase" id="RU000509"/>
    </source>
</evidence>
<dbReference type="AlphaFoldDB" id="A0AAD3SAQ1"/>
<keyword evidence="4" id="KW-0326">Glycosidase</keyword>
<evidence type="ECO:0000313" key="6">
    <source>
        <dbReference type="Proteomes" id="UP001279734"/>
    </source>
</evidence>
<comment type="similarity">
    <text evidence="1 4">Belongs to the glycosyl hydrolase 14 family.</text>
</comment>
<reference evidence="5" key="1">
    <citation type="submission" date="2023-05" db="EMBL/GenBank/DDBJ databases">
        <title>Nepenthes gracilis genome sequencing.</title>
        <authorList>
            <person name="Fukushima K."/>
        </authorList>
    </citation>
    <scope>NUCLEOTIDE SEQUENCE</scope>
    <source>
        <strain evidence="5">SING2019-196</strain>
    </source>
</reference>
<dbReference type="PRINTS" id="PR00750">
    <property type="entry name" value="BETAAMYLASE"/>
</dbReference>
<proteinExistence type="inferred from homology"/>
<evidence type="ECO:0000256" key="3">
    <source>
        <dbReference type="ARBA" id="ARBA00023326"/>
    </source>
</evidence>
<keyword evidence="6" id="KW-1185">Reference proteome</keyword>